<reference evidence="3" key="1">
    <citation type="submission" date="2020-07" db="EMBL/GenBank/DDBJ databases">
        <title>novel species isolated from the respiratory tract of Marmot.</title>
        <authorList>
            <person name="Zhang G."/>
        </authorList>
    </citation>
    <scope>NUCLEOTIDE SEQUENCE [LARGE SCALE GENOMIC DNA]</scope>
    <source>
        <strain evidence="3">686</strain>
    </source>
</reference>
<dbReference type="AlphaFoldDB" id="A0A7D7LZT2"/>
<sequence>MVIVAGSLEVEPAGRRVYLDGCLPVVEAARRAPGCLDFAVSADSLDPGRVNVFERWESQAAVEAFRGVGVGDDQAQAIIAASVAEYDVAALRVLAGEPDLI</sequence>
<dbReference type="SUPFAM" id="SSF54909">
    <property type="entry name" value="Dimeric alpha+beta barrel"/>
    <property type="match status" value="1"/>
</dbReference>
<protein>
    <submittedName>
        <fullName evidence="2">Antibiotic biosynthesis monooxygenase</fullName>
    </submittedName>
</protein>
<organism evidence="2 3">
    <name type="scientific">Gordonia jinghuaiqii</name>
    <dbReference type="NCBI Taxonomy" id="2758710"/>
    <lineage>
        <taxon>Bacteria</taxon>
        <taxon>Bacillati</taxon>
        <taxon>Actinomycetota</taxon>
        <taxon>Actinomycetes</taxon>
        <taxon>Mycobacteriales</taxon>
        <taxon>Gordoniaceae</taxon>
        <taxon>Gordonia</taxon>
    </lineage>
</organism>
<dbReference type="RefSeq" id="WP_219851654.1">
    <property type="nucleotide sequence ID" value="NZ_CP059491.1"/>
</dbReference>
<gene>
    <name evidence="2" type="ORF">H1R19_13045</name>
</gene>
<keyword evidence="3" id="KW-1185">Reference proteome</keyword>
<evidence type="ECO:0000259" key="1">
    <source>
        <dbReference type="PROSITE" id="PS51725"/>
    </source>
</evidence>
<dbReference type="InterPro" id="IPR007138">
    <property type="entry name" value="ABM_dom"/>
</dbReference>
<accession>A0A7D7LZT2</accession>
<keyword evidence="2" id="KW-0503">Monooxygenase</keyword>
<dbReference type="Pfam" id="PF03992">
    <property type="entry name" value="ABM"/>
    <property type="match status" value="1"/>
</dbReference>
<proteinExistence type="predicted"/>
<dbReference type="KEGG" id="gji:H1R19_13045"/>
<dbReference type="GO" id="GO:0004497">
    <property type="term" value="F:monooxygenase activity"/>
    <property type="evidence" value="ECO:0007669"/>
    <property type="project" value="UniProtKB-KW"/>
</dbReference>
<evidence type="ECO:0000313" key="2">
    <source>
        <dbReference type="EMBL" id="QMT03899.1"/>
    </source>
</evidence>
<dbReference type="Proteomes" id="UP000515663">
    <property type="component" value="Chromosome"/>
</dbReference>
<dbReference type="PROSITE" id="PS51725">
    <property type="entry name" value="ABM"/>
    <property type="match status" value="1"/>
</dbReference>
<keyword evidence="2" id="KW-0560">Oxidoreductase</keyword>
<dbReference type="Gene3D" id="3.30.70.100">
    <property type="match status" value="1"/>
</dbReference>
<dbReference type="EMBL" id="CP059491">
    <property type="protein sequence ID" value="QMT03899.1"/>
    <property type="molecule type" value="Genomic_DNA"/>
</dbReference>
<feature type="domain" description="ABM" evidence="1">
    <location>
        <begin position="2"/>
        <end position="94"/>
    </location>
</feature>
<dbReference type="InterPro" id="IPR011008">
    <property type="entry name" value="Dimeric_a/b-barrel"/>
</dbReference>
<evidence type="ECO:0000313" key="3">
    <source>
        <dbReference type="Proteomes" id="UP000515663"/>
    </source>
</evidence>
<name>A0A7D7LZT2_9ACTN</name>